<keyword evidence="2" id="KW-1185">Reference proteome</keyword>
<sequence>MQKRWCINKTSILYKEVGRTTIIDYMCTSSRLTYYKSKIVSEVCAVQTNRPFWSKPTQASVGEVYTAGGLLALGGLGGGALIIDQVIL</sequence>
<dbReference type="EMBL" id="CASHTH010001191">
    <property type="protein sequence ID" value="CAI8012524.1"/>
    <property type="molecule type" value="Genomic_DNA"/>
</dbReference>
<protein>
    <submittedName>
        <fullName evidence="1">Uncharacterized protein</fullName>
    </submittedName>
</protein>
<name>A0AA35RJ95_GEOBA</name>
<organism evidence="1 2">
    <name type="scientific">Geodia barretti</name>
    <name type="common">Barrett's horny sponge</name>
    <dbReference type="NCBI Taxonomy" id="519541"/>
    <lineage>
        <taxon>Eukaryota</taxon>
        <taxon>Metazoa</taxon>
        <taxon>Porifera</taxon>
        <taxon>Demospongiae</taxon>
        <taxon>Heteroscleromorpha</taxon>
        <taxon>Tetractinellida</taxon>
        <taxon>Astrophorina</taxon>
        <taxon>Geodiidae</taxon>
        <taxon>Geodia</taxon>
    </lineage>
</organism>
<comment type="caution">
    <text evidence="1">The sequence shown here is derived from an EMBL/GenBank/DDBJ whole genome shotgun (WGS) entry which is preliminary data.</text>
</comment>
<accession>A0AA35RJ95</accession>
<dbReference type="AlphaFoldDB" id="A0AA35RJ95"/>
<gene>
    <name evidence="1" type="ORF">GBAR_LOCUS8035</name>
</gene>
<proteinExistence type="predicted"/>
<reference evidence="1" key="1">
    <citation type="submission" date="2023-03" db="EMBL/GenBank/DDBJ databases">
        <authorList>
            <person name="Steffen K."/>
            <person name="Cardenas P."/>
        </authorList>
    </citation>
    <scope>NUCLEOTIDE SEQUENCE</scope>
</reference>
<evidence type="ECO:0000313" key="1">
    <source>
        <dbReference type="EMBL" id="CAI8012524.1"/>
    </source>
</evidence>
<evidence type="ECO:0000313" key="2">
    <source>
        <dbReference type="Proteomes" id="UP001174909"/>
    </source>
</evidence>
<dbReference type="Proteomes" id="UP001174909">
    <property type="component" value="Unassembled WGS sequence"/>
</dbReference>